<dbReference type="InterPro" id="IPR002486">
    <property type="entry name" value="Col_cuticle_N"/>
</dbReference>
<name>A0A183HZW8_9BILA</name>
<evidence type="ECO:0000256" key="3">
    <source>
        <dbReference type="SAM" id="Phobius"/>
    </source>
</evidence>
<evidence type="ECO:0000256" key="2">
    <source>
        <dbReference type="SAM" id="MobiDB-lite"/>
    </source>
</evidence>
<evidence type="ECO:0000259" key="4">
    <source>
        <dbReference type="SMART" id="SM01088"/>
    </source>
</evidence>
<proteinExistence type="predicted"/>
<dbReference type="STRING" id="387005.A0A183HZW8"/>
<feature type="compositionally biased region" description="Pro residues" evidence="2">
    <location>
        <begin position="273"/>
        <end position="282"/>
    </location>
</feature>
<feature type="compositionally biased region" description="Polar residues" evidence="2">
    <location>
        <begin position="81"/>
        <end position="92"/>
    </location>
</feature>
<keyword evidence="3" id="KW-1133">Transmembrane helix</keyword>
<dbReference type="Pfam" id="PF01484">
    <property type="entry name" value="Col_cuticle_N"/>
    <property type="match status" value="1"/>
</dbReference>
<dbReference type="PANTHER" id="PTHR24637">
    <property type="entry name" value="COLLAGEN"/>
    <property type="match status" value="1"/>
</dbReference>
<dbReference type="Gene3D" id="1.20.5.320">
    <property type="entry name" value="6-Phosphogluconate Dehydrogenase, domain 3"/>
    <property type="match status" value="1"/>
</dbReference>
<reference evidence="5 6" key="2">
    <citation type="submission" date="2018-11" db="EMBL/GenBank/DDBJ databases">
        <authorList>
            <consortium name="Pathogen Informatics"/>
        </authorList>
    </citation>
    <scope>NUCLEOTIDE SEQUENCE [LARGE SCALE GENOMIC DNA]</scope>
</reference>
<feature type="compositionally biased region" description="Low complexity" evidence="2">
    <location>
        <begin position="200"/>
        <end position="214"/>
    </location>
</feature>
<dbReference type="SMART" id="SM01088">
    <property type="entry name" value="Col_cuticle_N"/>
    <property type="match status" value="1"/>
</dbReference>
<reference evidence="7" key="1">
    <citation type="submission" date="2016-06" db="UniProtKB">
        <authorList>
            <consortium name="WormBaseParasite"/>
        </authorList>
    </citation>
    <scope>IDENTIFICATION</scope>
</reference>
<feature type="compositionally biased region" description="Basic and acidic residues" evidence="2">
    <location>
        <begin position="145"/>
        <end position="167"/>
    </location>
</feature>
<accession>A0A183HZW8</accession>
<keyword evidence="6" id="KW-1185">Reference proteome</keyword>
<sequence>MKVHQATFLASAISGVSLIVCLLAILMIYTDVQKTWNQLDFEIITFRATTDDLWNDMIELARKKRFRRQYDDRNENDNGIRNDSATISYQSETTTTATATNGYENEAWFDQYGSETINDPSGDNECRIDNKCPAGPPGPKGPPGHKGEDGLPGKDGKPGADALDLKQNKSTTGCFRCPMGPQGPPGALGRPGSRGLSGNRGRAGLPGRSGSPGLPGEPGPPGPRGPDGPAGPPGVKGEDAEQPVGRPGLKGEPGLPGPSGPPGMSGRHAMPGPSGPPGPPGNLGPRGPQGPSGPYGEVGPRGLPGKDAEVIILVFVNNLKVFSSMRFRIYVYLTRSSLQNTYIAMEPN</sequence>
<evidence type="ECO:0000256" key="1">
    <source>
        <dbReference type="ARBA" id="ARBA00022737"/>
    </source>
</evidence>
<keyword evidence="3" id="KW-0472">Membrane</keyword>
<gene>
    <name evidence="5" type="ORF">OFLC_LOCUS13030</name>
</gene>
<evidence type="ECO:0000313" key="5">
    <source>
        <dbReference type="EMBL" id="VDP12773.1"/>
    </source>
</evidence>
<evidence type="ECO:0000313" key="7">
    <source>
        <dbReference type="WBParaSite" id="OFLC_0001303101-mRNA-1"/>
    </source>
</evidence>
<keyword evidence="1" id="KW-0677">Repeat</keyword>
<keyword evidence="3" id="KW-0812">Transmembrane</keyword>
<dbReference type="Proteomes" id="UP000267606">
    <property type="component" value="Unassembled WGS sequence"/>
</dbReference>
<organism evidence="7">
    <name type="scientific">Onchocerca flexuosa</name>
    <dbReference type="NCBI Taxonomy" id="387005"/>
    <lineage>
        <taxon>Eukaryota</taxon>
        <taxon>Metazoa</taxon>
        <taxon>Ecdysozoa</taxon>
        <taxon>Nematoda</taxon>
        <taxon>Chromadorea</taxon>
        <taxon>Rhabditida</taxon>
        <taxon>Spirurina</taxon>
        <taxon>Spiruromorpha</taxon>
        <taxon>Filarioidea</taxon>
        <taxon>Onchocercidae</taxon>
        <taxon>Onchocerca</taxon>
    </lineage>
</organism>
<feature type="domain" description="Nematode cuticle collagen N-terminal" evidence="4">
    <location>
        <begin position="7"/>
        <end position="57"/>
    </location>
</feature>
<feature type="transmembrane region" description="Helical" evidence="3">
    <location>
        <begin position="6"/>
        <end position="29"/>
    </location>
</feature>
<protein>
    <submittedName>
        <fullName evidence="7">Col_cuticle_N domain-containing protein</fullName>
    </submittedName>
</protein>
<dbReference type="GO" id="GO:0042302">
    <property type="term" value="F:structural constituent of cuticle"/>
    <property type="evidence" value="ECO:0007669"/>
    <property type="project" value="InterPro"/>
</dbReference>
<feature type="compositionally biased region" description="Pro residues" evidence="2">
    <location>
        <begin position="215"/>
        <end position="232"/>
    </location>
</feature>
<dbReference type="PANTHER" id="PTHR24637:SF282">
    <property type="entry name" value="CUTICLE COLLAGEN SQT-1"/>
    <property type="match status" value="1"/>
</dbReference>
<evidence type="ECO:0000313" key="6">
    <source>
        <dbReference type="Proteomes" id="UP000267606"/>
    </source>
</evidence>
<feature type="region of interest" description="Disordered" evidence="2">
    <location>
        <begin position="73"/>
        <end position="301"/>
    </location>
</feature>
<dbReference type="AlphaFoldDB" id="A0A183HZW8"/>
<dbReference type="EMBL" id="UZAJ01040018">
    <property type="protein sequence ID" value="VDP12773.1"/>
    <property type="molecule type" value="Genomic_DNA"/>
</dbReference>
<dbReference type="WBParaSite" id="OFLC_0001303101-mRNA-1">
    <property type="protein sequence ID" value="OFLC_0001303101-mRNA-1"/>
    <property type="gene ID" value="OFLC_0001303101"/>
</dbReference>